<dbReference type="SUPFAM" id="SSF52266">
    <property type="entry name" value="SGNH hydrolase"/>
    <property type="match status" value="1"/>
</dbReference>
<dbReference type="Proteomes" id="UP001204562">
    <property type="component" value="Unassembled WGS sequence"/>
</dbReference>
<dbReference type="RefSeq" id="WP_256304359.1">
    <property type="nucleotide sequence ID" value="NZ_JALEQM010000102.1"/>
</dbReference>
<dbReference type="EMBL" id="JANFYS010000024">
    <property type="protein sequence ID" value="MCQ4771078.1"/>
    <property type="molecule type" value="Genomic_DNA"/>
</dbReference>
<proteinExistence type="predicted"/>
<dbReference type="AlphaFoldDB" id="A0AAW5JMK9"/>
<evidence type="ECO:0008006" key="3">
    <source>
        <dbReference type="Google" id="ProtNLM"/>
    </source>
</evidence>
<comment type="caution">
    <text evidence="1">The sequence shown here is derived from an EMBL/GenBank/DDBJ whole genome shotgun (WGS) entry which is preliminary data.</text>
</comment>
<evidence type="ECO:0000313" key="2">
    <source>
        <dbReference type="Proteomes" id="UP001204562"/>
    </source>
</evidence>
<evidence type="ECO:0000313" key="1">
    <source>
        <dbReference type="EMBL" id="MCQ4771078.1"/>
    </source>
</evidence>
<organism evidence="1 2">
    <name type="scientific">Intestinimonas massiliensis</name>
    <name type="common">ex Afouda et al. 2020</name>
    <dbReference type="NCBI Taxonomy" id="1673721"/>
    <lineage>
        <taxon>Bacteria</taxon>
        <taxon>Bacillati</taxon>
        <taxon>Bacillota</taxon>
        <taxon>Clostridia</taxon>
        <taxon>Eubacteriales</taxon>
        <taxon>Intestinimonas</taxon>
    </lineage>
</organism>
<protein>
    <recommendedName>
        <fullName evidence="3">SGNH/GDSL hydrolase family protein</fullName>
    </recommendedName>
</protein>
<name>A0AAW5JMK9_9FIRM</name>
<sequence>MKKSKELLFAAAFVLTAALLLGLCGAALRPVRVDYGAVWEPYLAEPKDSLDYLYLGSSYAYCDVNPSLIYDATGLTGYVLAGPEQTLSTTYWYLREALKTQTPQVVLIEASALHFERYQNYSQINVGYMPFSTNKLHAIFEAAEPELRTGLLFDLYFYHSRWKELTVQSALWALAPKGADQLKGYTAVEGVFEQIADGPFQREVKPDAVYRQNLADLGRILALCEEYGALPVVVFHPTYSQLPAQEYERIRSDVAALDPKAKYFDWSSQITSIGLDPTLHFFDPGHLNRAGADLFSPWVGIFLTNELEVFPRAQTEENAAAWRASAEHWLQAVPSEQE</sequence>
<accession>A0AAW5JMK9</accession>
<gene>
    <name evidence="1" type="ORF">NE579_11485</name>
</gene>
<reference evidence="1" key="1">
    <citation type="submission" date="2022-06" db="EMBL/GenBank/DDBJ databases">
        <title>Isolation of gut microbiota from human fecal samples.</title>
        <authorList>
            <person name="Pamer E.G."/>
            <person name="Barat B."/>
            <person name="Waligurski E."/>
            <person name="Medina S."/>
            <person name="Paddock L."/>
            <person name="Mostad J."/>
        </authorList>
    </citation>
    <scope>NUCLEOTIDE SEQUENCE</scope>
    <source>
        <strain evidence="1">DFI.9.91</strain>
    </source>
</reference>